<dbReference type="InterPro" id="IPR010209">
    <property type="entry name" value="Ion_transpt_RnfG/RsxG"/>
</dbReference>
<evidence type="ECO:0000256" key="6">
    <source>
        <dbReference type="HAMAP-Rule" id="MF_00479"/>
    </source>
</evidence>
<evidence type="ECO:0000259" key="7">
    <source>
        <dbReference type="SMART" id="SM00900"/>
    </source>
</evidence>
<dbReference type="Pfam" id="PF04205">
    <property type="entry name" value="FMN_bind"/>
    <property type="match status" value="1"/>
</dbReference>
<keyword evidence="2 6" id="KW-0597">Phosphoprotein</keyword>
<dbReference type="GO" id="GO:0005886">
    <property type="term" value="C:plasma membrane"/>
    <property type="evidence" value="ECO:0007669"/>
    <property type="project" value="UniProtKB-SubCell"/>
</dbReference>
<proteinExistence type="inferred from homology"/>
<keyword evidence="6" id="KW-1003">Cell membrane</keyword>
<evidence type="ECO:0000256" key="3">
    <source>
        <dbReference type="ARBA" id="ARBA00022630"/>
    </source>
</evidence>
<dbReference type="OrthoDB" id="9784165at2"/>
<dbReference type="AlphaFoldDB" id="A0A4Q7Z6J0"/>
<dbReference type="NCBIfam" id="TIGR01947">
    <property type="entry name" value="rnfG"/>
    <property type="match status" value="1"/>
</dbReference>
<keyword evidence="6" id="KW-0997">Cell inner membrane</keyword>
<protein>
    <recommendedName>
        <fullName evidence="6">Ion-translocating oxidoreductase complex subunit G</fullName>
        <ecNumber evidence="6">7.-.-.-</ecNumber>
    </recommendedName>
    <alternativeName>
        <fullName evidence="6">Rnf electron transport complex subunit G</fullName>
    </alternativeName>
</protein>
<comment type="subcellular location">
    <subcellularLocation>
        <location evidence="6">Cell inner membrane</location>
        <topology evidence="6">Single-pass membrane protein</topology>
    </subcellularLocation>
</comment>
<evidence type="ECO:0000256" key="2">
    <source>
        <dbReference type="ARBA" id="ARBA00022553"/>
    </source>
</evidence>
<reference evidence="8 9" key="1">
    <citation type="submission" date="2019-02" db="EMBL/GenBank/DDBJ databases">
        <title>Genomic Encyclopedia of Type Strains, Phase IV (KMG-IV): sequencing the most valuable type-strain genomes for metagenomic binning, comparative biology and taxonomic classification.</title>
        <authorList>
            <person name="Goeker M."/>
        </authorList>
    </citation>
    <scope>NUCLEOTIDE SEQUENCE [LARGE SCALE GENOMIC DNA]</scope>
    <source>
        <strain evidence="8 9">DSM 105135</strain>
    </source>
</reference>
<dbReference type="SMART" id="SM00900">
    <property type="entry name" value="FMN_bind"/>
    <property type="match status" value="1"/>
</dbReference>
<feature type="modified residue" description="FMN phosphoryl threonine" evidence="6">
    <location>
        <position position="179"/>
    </location>
</feature>
<organism evidence="8 9">
    <name type="scientific">Fluviicoccus keumensis</name>
    <dbReference type="NCBI Taxonomy" id="1435465"/>
    <lineage>
        <taxon>Bacteria</taxon>
        <taxon>Pseudomonadati</taxon>
        <taxon>Pseudomonadota</taxon>
        <taxon>Gammaproteobacteria</taxon>
        <taxon>Moraxellales</taxon>
        <taxon>Moraxellaceae</taxon>
        <taxon>Fluviicoccus</taxon>
    </lineage>
</organism>
<keyword evidence="1 6" id="KW-0813">Transport</keyword>
<dbReference type="NCBIfam" id="NF002519">
    <property type="entry name" value="PRK01908.1"/>
    <property type="match status" value="1"/>
</dbReference>
<dbReference type="InterPro" id="IPR007329">
    <property type="entry name" value="FMN-bd"/>
</dbReference>
<keyword evidence="6" id="KW-0812">Transmembrane</keyword>
<comment type="similarity">
    <text evidence="6">Belongs to the RnfG family.</text>
</comment>
<evidence type="ECO:0000256" key="5">
    <source>
        <dbReference type="ARBA" id="ARBA00022982"/>
    </source>
</evidence>
<dbReference type="GO" id="GO:0022900">
    <property type="term" value="P:electron transport chain"/>
    <property type="evidence" value="ECO:0007669"/>
    <property type="project" value="UniProtKB-UniRule"/>
</dbReference>
<dbReference type="GO" id="GO:0010181">
    <property type="term" value="F:FMN binding"/>
    <property type="evidence" value="ECO:0007669"/>
    <property type="project" value="InterPro"/>
</dbReference>
<comment type="function">
    <text evidence="6">Part of a membrane-bound complex that couples electron transfer with translocation of ions across the membrane.</text>
</comment>
<dbReference type="Proteomes" id="UP000292423">
    <property type="component" value="Unassembled WGS sequence"/>
</dbReference>
<dbReference type="RefSeq" id="WP_130413451.1">
    <property type="nucleotide sequence ID" value="NZ_SHKX01000012.1"/>
</dbReference>
<evidence type="ECO:0000313" key="8">
    <source>
        <dbReference type="EMBL" id="RZU45279.1"/>
    </source>
</evidence>
<dbReference type="EC" id="7.-.-.-" evidence="6"/>
<feature type="domain" description="FMN-binding" evidence="7">
    <location>
        <begin position="104"/>
        <end position="196"/>
    </location>
</feature>
<dbReference type="PANTHER" id="PTHR36118">
    <property type="entry name" value="ION-TRANSLOCATING OXIDOREDUCTASE COMPLEX SUBUNIT G"/>
    <property type="match status" value="1"/>
</dbReference>
<comment type="caution">
    <text evidence="8">The sequence shown here is derived from an EMBL/GenBank/DDBJ whole genome shotgun (WGS) entry which is preliminary data.</text>
</comment>
<keyword evidence="6" id="KW-1133">Transmembrane helix</keyword>
<keyword evidence="6" id="KW-1278">Translocase</keyword>
<keyword evidence="4 6" id="KW-0288">FMN</keyword>
<evidence type="ECO:0000256" key="1">
    <source>
        <dbReference type="ARBA" id="ARBA00022448"/>
    </source>
</evidence>
<keyword evidence="3 6" id="KW-0285">Flavoprotein</keyword>
<sequence>MTTISRSMLKNALILSAFAAVTTGMIAGMNYLTEARIEASRQGELMRSLNELVPPGLYDNDLLADPLTIQDSALLGHSGPETVWRATQAGRPVAVLFPVIAPDGYNGRVRLLVAVRYSGELAGVRVLSHKETPGLGDAVDRAKSSWIDVFTGKSLSDPNEAGWAVRKDGGRFDQFTGATITPRAVVKAVHRALVYYQGHRDLLFTPAPGAKEQP</sequence>
<gene>
    <name evidence="6" type="primary">rnfG</name>
    <name evidence="8" type="ORF">EV700_2098</name>
</gene>
<dbReference type="HAMAP" id="MF_00479">
    <property type="entry name" value="RsxG_RnfG"/>
    <property type="match status" value="1"/>
</dbReference>
<dbReference type="GO" id="GO:0009055">
    <property type="term" value="F:electron transfer activity"/>
    <property type="evidence" value="ECO:0007669"/>
    <property type="project" value="InterPro"/>
</dbReference>
<accession>A0A4Q7Z6J0</accession>
<keyword evidence="5 6" id="KW-0249">Electron transport</keyword>
<dbReference type="PIRSF" id="PIRSF006091">
    <property type="entry name" value="E_trnsport_RnfG"/>
    <property type="match status" value="1"/>
</dbReference>
<keyword evidence="6" id="KW-0472">Membrane</keyword>
<evidence type="ECO:0000313" key="9">
    <source>
        <dbReference type="Proteomes" id="UP000292423"/>
    </source>
</evidence>
<dbReference type="PANTHER" id="PTHR36118:SF1">
    <property type="entry name" value="ION-TRANSLOCATING OXIDOREDUCTASE COMPLEX SUBUNIT G"/>
    <property type="match status" value="1"/>
</dbReference>
<keyword evidence="9" id="KW-1185">Reference proteome</keyword>
<comment type="subunit">
    <text evidence="6">The complex is composed of six subunits: RnfA, RnfB, RnfC, RnfD, RnfE and RnfG.</text>
</comment>
<evidence type="ECO:0000256" key="4">
    <source>
        <dbReference type="ARBA" id="ARBA00022643"/>
    </source>
</evidence>
<comment type="cofactor">
    <cofactor evidence="6">
        <name>FMN</name>
        <dbReference type="ChEBI" id="CHEBI:58210"/>
    </cofactor>
</comment>
<dbReference type="EMBL" id="SHKX01000012">
    <property type="protein sequence ID" value="RZU45279.1"/>
    <property type="molecule type" value="Genomic_DNA"/>
</dbReference>
<name>A0A4Q7Z6J0_9GAMM</name>